<dbReference type="GO" id="GO:0016884">
    <property type="term" value="F:carbon-nitrogen ligase activity, with glutamine as amido-N-donor"/>
    <property type="evidence" value="ECO:0007669"/>
    <property type="project" value="InterPro"/>
</dbReference>
<accession>A0A1Y1QNU3</accession>
<dbReference type="Pfam" id="PF09424">
    <property type="entry name" value="YqeY"/>
    <property type="match status" value="1"/>
</dbReference>
<dbReference type="SUPFAM" id="SSF89095">
    <property type="entry name" value="GatB/YqeY motif"/>
    <property type="match status" value="1"/>
</dbReference>
<dbReference type="InterPro" id="IPR003789">
    <property type="entry name" value="Asn/Gln_tRNA_amidoTrase-B-like"/>
</dbReference>
<evidence type="ECO:0000313" key="1">
    <source>
        <dbReference type="EMBL" id="OQX10003.1"/>
    </source>
</evidence>
<dbReference type="EMBL" id="MTEJ01000126">
    <property type="protein sequence ID" value="OQX10003.1"/>
    <property type="molecule type" value="Genomic_DNA"/>
</dbReference>
<dbReference type="Gene3D" id="1.10.1510.10">
    <property type="entry name" value="Uncharacterised protein YqeY/AIM41 PF09424, N-terminal domain"/>
    <property type="match status" value="1"/>
</dbReference>
<dbReference type="AlphaFoldDB" id="A0A1Y1QNU3"/>
<dbReference type="InterPro" id="IPR023168">
    <property type="entry name" value="GatB_Yqey_C_2"/>
</dbReference>
<comment type="caution">
    <text evidence="1">The sequence shown here is derived from an EMBL/GenBank/DDBJ whole genome shotgun (WGS) entry which is preliminary data.</text>
</comment>
<dbReference type="Gene3D" id="1.10.10.410">
    <property type="match status" value="1"/>
</dbReference>
<gene>
    <name evidence="1" type="ORF">BWK73_21385</name>
</gene>
<dbReference type="GO" id="GO:0016740">
    <property type="term" value="F:transferase activity"/>
    <property type="evidence" value="ECO:0007669"/>
    <property type="project" value="UniProtKB-KW"/>
</dbReference>
<name>A0A1Y1QNU3_9GAMM</name>
<dbReference type="InterPro" id="IPR019004">
    <property type="entry name" value="YqeY/Aim41"/>
</dbReference>
<dbReference type="PANTHER" id="PTHR28055:SF1">
    <property type="entry name" value="ALTERED INHERITANCE OF MITOCHONDRIA PROTEIN 41, MITOCHONDRIAL"/>
    <property type="match status" value="1"/>
</dbReference>
<evidence type="ECO:0000313" key="2">
    <source>
        <dbReference type="Proteomes" id="UP000192491"/>
    </source>
</evidence>
<dbReference type="InterPro" id="IPR042184">
    <property type="entry name" value="YqeY/Aim41_N"/>
</dbReference>
<proteinExistence type="predicted"/>
<dbReference type="Proteomes" id="UP000192491">
    <property type="component" value="Unassembled WGS sequence"/>
</dbReference>
<dbReference type="PANTHER" id="PTHR28055">
    <property type="entry name" value="ALTERED INHERITANCE OF MITOCHONDRIA PROTEIN 41, MITOCHONDRIAL"/>
    <property type="match status" value="1"/>
</dbReference>
<reference evidence="1 2" key="1">
    <citation type="submission" date="2017-01" db="EMBL/GenBank/DDBJ databases">
        <title>Novel large sulfur bacteria in the metagenomes of groundwater-fed chemosynthetic microbial mats in the Lake Huron basin.</title>
        <authorList>
            <person name="Sharrar A.M."/>
            <person name="Flood B.E."/>
            <person name="Bailey J.V."/>
            <person name="Jones D.S."/>
            <person name="Biddanda B."/>
            <person name="Ruberg S.A."/>
            <person name="Marcus D.N."/>
            <person name="Dick G.J."/>
        </authorList>
    </citation>
    <scope>NUCLEOTIDE SEQUENCE [LARGE SCALE GENOMIC DNA]</scope>
    <source>
        <strain evidence="1">A8</strain>
    </source>
</reference>
<keyword evidence="1" id="KW-0808">Transferase</keyword>
<protein>
    <submittedName>
        <fullName evidence="1">Glutamyl-tRNA amidotransferase</fullName>
    </submittedName>
</protein>
<sequence length="148" mass="16425">MSLKARITEDMKTAMRAQDKPRLGVIRLMLAAIKQQEVDTRTELDEPTVLAVLDKMGKQRRESIRQYTDAGRMDLADQEAFEIGVIQAYLPQPLDDAALATLIQQGIELSGAESVRDMGKVMNWLKPQVQGRTDMGKLSGLIKARLGG</sequence>
<organism evidence="1 2">
    <name type="scientific">Thiothrix lacustris</name>
    <dbReference type="NCBI Taxonomy" id="525917"/>
    <lineage>
        <taxon>Bacteria</taxon>
        <taxon>Pseudomonadati</taxon>
        <taxon>Pseudomonadota</taxon>
        <taxon>Gammaproteobacteria</taxon>
        <taxon>Thiotrichales</taxon>
        <taxon>Thiotrichaceae</taxon>
        <taxon>Thiothrix</taxon>
    </lineage>
</organism>